<sequence length="133" mass="14789">MLFSNSNSNKEEEVDKYSKVNRLIRWASFLMMTFFFWTAIGVITEDFKAGEELSGIILRILLVIALLAVYLFFGVRMNAGVWKNQVESCIAGAVAGSVLGVAFGGGFGSMIFMLLTIILVLTAAFRFLKQTKR</sequence>
<accession>A0A0G1PYU7</accession>
<feature type="transmembrane region" description="Helical" evidence="1">
    <location>
        <begin position="110"/>
        <end position="128"/>
    </location>
</feature>
<keyword evidence="1" id="KW-0472">Membrane</keyword>
<dbReference type="Proteomes" id="UP000034329">
    <property type="component" value="Unassembled WGS sequence"/>
</dbReference>
<evidence type="ECO:0000313" key="2">
    <source>
        <dbReference type="EMBL" id="KKU10603.1"/>
    </source>
</evidence>
<comment type="caution">
    <text evidence="2">The sequence shown here is derived from an EMBL/GenBank/DDBJ whole genome shotgun (WGS) entry which is preliminary data.</text>
</comment>
<reference evidence="2 3" key="1">
    <citation type="journal article" date="2015" name="Nature">
        <title>rRNA introns, odd ribosomes, and small enigmatic genomes across a large radiation of phyla.</title>
        <authorList>
            <person name="Brown C.T."/>
            <person name="Hug L.A."/>
            <person name="Thomas B.C."/>
            <person name="Sharon I."/>
            <person name="Castelle C.J."/>
            <person name="Singh A."/>
            <person name="Wilkins M.J."/>
            <person name="Williams K.H."/>
            <person name="Banfield J.F."/>
        </authorList>
    </citation>
    <scope>NUCLEOTIDE SEQUENCE [LARGE SCALE GENOMIC DNA]</scope>
</reference>
<dbReference type="EMBL" id="LCLA01000007">
    <property type="protein sequence ID" value="KKU10603.1"/>
    <property type="molecule type" value="Genomic_DNA"/>
</dbReference>
<proteinExistence type="predicted"/>
<feature type="transmembrane region" description="Helical" evidence="1">
    <location>
        <begin position="23"/>
        <end position="44"/>
    </location>
</feature>
<protein>
    <submittedName>
        <fullName evidence="2">Uncharacterized protein</fullName>
    </submittedName>
</protein>
<name>A0A0G1PYU7_9BACT</name>
<evidence type="ECO:0000256" key="1">
    <source>
        <dbReference type="SAM" id="Phobius"/>
    </source>
</evidence>
<keyword evidence="1" id="KW-0812">Transmembrane</keyword>
<organism evidence="2 3">
    <name type="scientific">Candidatus Woesebacteria bacterium GW2011_GWB1_45_5</name>
    <dbReference type="NCBI Taxonomy" id="1618581"/>
    <lineage>
        <taxon>Bacteria</taxon>
        <taxon>Candidatus Woeseibacteriota</taxon>
    </lineage>
</organism>
<evidence type="ECO:0000313" key="3">
    <source>
        <dbReference type="Proteomes" id="UP000034329"/>
    </source>
</evidence>
<keyword evidence="1" id="KW-1133">Transmembrane helix</keyword>
<gene>
    <name evidence="2" type="ORF">UX13_C0007G0002</name>
</gene>
<feature type="transmembrane region" description="Helical" evidence="1">
    <location>
        <begin position="56"/>
        <end position="73"/>
    </location>
</feature>
<feature type="transmembrane region" description="Helical" evidence="1">
    <location>
        <begin position="85"/>
        <end position="104"/>
    </location>
</feature>
<dbReference type="AlphaFoldDB" id="A0A0G1PYU7"/>